<comment type="caution">
    <text evidence="2">The sequence shown here is derived from an EMBL/GenBank/DDBJ whole genome shotgun (WGS) entry which is preliminary data.</text>
</comment>
<dbReference type="InterPro" id="IPR051807">
    <property type="entry name" value="Sec-metab_biosynth-assoc"/>
</dbReference>
<comment type="similarity">
    <text evidence="1">Belongs to the YciI family.</text>
</comment>
<evidence type="ECO:0000256" key="1">
    <source>
        <dbReference type="ARBA" id="ARBA00007689"/>
    </source>
</evidence>
<dbReference type="PANTHER" id="PTHR33606">
    <property type="entry name" value="PROTEIN YCII"/>
    <property type="match status" value="1"/>
</dbReference>
<dbReference type="InterPro" id="IPR011008">
    <property type="entry name" value="Dimeric_a/b-barrel"/>
</dbReference>
<dbReference type="SUPFAM" id="SSF54909">
    <property type="entry name" value="Dimeric alpha+beta barrel"/>
    <property type="match status" value="1"/>
</dbReference>
<dbReference type="Pfam" id="PF03795">
    <property type="entry name" value="YCII"/>
    <property type="match status" value="1"/>
</dbReference>
<keyword evidence="3" id="KW-1185">Reference proteome</keyword>
<dbReference type="OrthoDB" id="2293521at2"/>
<gene>
    <name evidence="2" type="ORF">CN97_13540</name>
</gene>
<dbReference type="InterPro" id="IPR005545">
    <property type="entry name" value="YCII"/>
</dbReference>
<reference evidence="2 3" key="1">
    <citation type="submission" date="2014-03" db="EMBL/GenBank/DDBJ databases">
        <title>Genome of Haematobacter massiliensis CCUG 47968.</title>
        <authorList>
            <person name="Wang D."/>
            <person name="Wang G."/>
        </authorList>
    </citation>
    <scope>NUCLEOTIDE SEQUENCE [LARGE SCALE GENOMIC DNA]</scope>
    <source>
        <strain evidence="2 3">CCUG 47968</strain>
    </source>
</reference>
<accession>A0A086Y8G3</accession>
<sequence>MYAAVICRDKPGALDLRMENRPAHLAYLGESKVAFAGPFIEDGSPVGSLVVIEADDLSAAEAWAANDPYAKAGLFETVEVCEWRKVIG</sequence>
<dbReference type="EMBL" id="JGYG01000003">
    <property type="protein sequence ID" value="KFI30563.1"/>
    <property type="molecule type" value="Genomic_DNA"/>
</dbReference>
<proteinExistence type="inferred from homology"/>
<dbReference type="eggNOG" id="COG2350">
    <property type="taxonomic scope" value="Bacteria"/>
</dbReference>
<evidence type="ECO:0000313" key="3">
    <source>
        <dbReference type="Proteomes" id="UP000028826"/>
    </source>
</evidence>
<dbReference type="PANTHER" id="PTHR33606:SF3">
    <property type="entry name" value="PROTEIN YCII"/>
    <property type="match status" value="1"/>
</dbReference>
<dbReference type="Gene3D" id="3.30.70.1060">
    <property type="entry name" value="Dimeric alpha+beta barrel"/>
    <property type="match status" value="1"/>
</dbReference>
<dbReference type="RefSeq" id="WP_035709227.1">
    <property type="nucleotide sequence ID" value="NZ_CAMIFG010000086.1"/>
</dbReference>
<dbReference type="Proteomes" id="UP000028826">
    <property type="component" value="Unassembled WGS sequence"/>
</dbReference>
<dbReference type="STRING" id="195105.CN97_13540"/>
<organism evidence="2 3">
    <name type="scientific">Haematobacter massiliensis</name>
    <dbReference type="NCBI Taxonomy" id="195105"/>
    <lineage>
        <taxon>Bacteria</taxon>
        <taxon>Pseudomonadati</taxon>
        <taxon>Pseudomonadota</taxon>
        <taxon>Alphaproteobacteria</taxon>
        <taxon>Rhodobacterales</taxon>
        <taxon>Paracoccaceae</taxon>
        <taxon>Haematobacter</taxon>
    </lineage>
</organism>
<protein>
    <submittedName>
        <fullName evidence="2">Uncharacterized protein</fullName>
    </submittedName>
</protein>
<dbReference type="AlphaFoldDB" id="A0A086Y8G3"/>
<name>A0A086Y8G3_9RHOB</name>
<evidence type="ECO:0000313" key="2">
    <source>
        <dbReference type="EMBL" id="KFI30563.1"/>
    </source>
</evidence>